<reference evidence="1 2" key="1">
    <citation type="submission" date="2013-02" db="EMBL/GenBank/DDBJ databases">
        <title>A novel strain isolated from Lonar lake, Maharashtra, India.</title>
        <authorList>
            <person name="Singh A."/>
        </authorList>
    </citation>
    <scope>NUCLEOTIDE SEQUENCE [LARGE SCALE GENOMIC DNA]</scope>
    <source>
        <strain evidence="1 2">AK24</strain>
    </source>
</reference>
<dbReference type="AlphaFoldDB" id="R7ZQH9"/>
<proteinExistence type="predicted"/>
<dbReference type="EMBL" id="AQHR01000088">
    <property type="protein sequence ID" value="EON76308.1"/>
    <property type="molecule type" value="Genomic_DNA"/>
</dbReference>
<organism evidence="1 2">
    <name type="scientific">Lunatimonas lonarensis</name>
    <dbReference type="NCBI Taxonomy" id="1232681"/>
    <lineage>
        <taxon>Bacteria</taxon>
        <taxon>Pseudomonadati</taxon>
        <taxon>Bacteroidota</taxon>
        <taxon>Cytophagia</taxon>
        <taxon>Cytophagales</taxon>
        <taxon>Cyclobacteriaceae</taxon>
    </lineage>
</organism>
<dbReference type="Pfam" id="PF04338">
    <property type="entry name" value="DUF481"/>
    <property type="match status" value="1"/>
</dbReference>
<keyword evidence="2" id="KW-1185">Reference proteome</keyword>
<dbReference type="InterPro" id="IPR007433">
    <property type="entry name" value="DUF481"/>
</dbReference>
<evidence type="ECO:0008006" key="3">
    <source>
        <dbReference type="Google" id="ProtNLM"/>
    </source>
</evidence>
<protein>
    <recommendedName>
        <fullName evidence="3">TonB-dependent receptor</fullName>
    </recommendedName>
</protein>
<accession>R7ZQH9</accession>
<dbReference type="STRING" id="1232681.ADIS_3436"/>
<evidence type="ECO:0000313" key="1">
    <source>
        <dbReference type="EMBL" id="EON76308.1"/>
    </source>
</evidence>
<comment type="caution">
    <text evidence="1">The sequence shown here is derived from an EMBL/GenBank/DDBJ whole genome shotgun (WGS) entry which is preliminary data.</text>
</comment>
<sequence length="235" mass="27402">MEKDTAKYFQFKTTFGLNHYNRSAGVDDPVSLFGYNLDVNAIYYPAKHAFVFVSNFDYLKINDADFLNFGFVHGRVNFLREEKVNYEVYGQYSFDNFRGLDPRLLIGGSVRLSTIKTDRLTLLVGIGGLKEWETWQHPYLEEIRQISLFKSSNYFSLRATLNDFVDVNLVNYYQVGFDRSISDFRQRFNSSTIINTKISDRFSLTNTFDLSYENRPIVPITNLIFSFRTGLSLDF</sequence>
<dbReference type="Proteomes" id="UP000013909">
    <property type="component" value="Unassembled WGS sequence"/>
</dbReference>
<name>R7ZQH9_9BACT</name>
<gene>
    <name evidence="1" type="ORF">ADIS_3436</name>
</gene>
<evidence type="ECO:0000313" key="2">
    <source>
        <dbReference type="Proteomes" id="UP000013909"/>
    </source>
</evidence>